<dbReference type="AlphaFoldDB" id="A0A450ZK45"/>
<dbReference type="HAMAP" id="MF_00787">
    <property type="entry name" value="CbiD"/>
    <property type="match status" value="1"/>
</dbReference>
<dbReference type="GO" id="GO:0019251">
    <property type="term" value="P:anaerobic cobalamin biosynthetic process"/>
    <property type="evidence" value="ECO:0007669"/>
    <property type="project" value="UniProtKB-UniRule"/>
</dbReference>
<dbReference type="Pfam" id="PF01888">
    <property type="entry name" value="CbiD"/>
    <property type="match status" value="1"/>
</dbReference>
<evidence type="ECO:0000256" key="3">
    <source>
        <dbReference type="ARBA" id="ARBA00022679"/>
    </source>
</evidence>
<dbReference type="GO" id="GO:0043780">
    <property type="term" value="F:cobalt-precorrin-5B C1-methyltransferase activity"/>
    <property type="evidence" value="ECO:0007669"/>
    <property type="project" value="RHEA"/>
</dbReference>
<sequence>MSKGRKRRGTRTGFSTGANAAAAARAAALGLATGTVPETVQCDLPKGDQVVFPVLEGHRDWYTAHAVVVKDAGDDPDVTDKARLTTDLRLLPDSPGQVVLEGGDGVGTVTIPGLGLTVGEPAINPVPRRNIEQNVRVVAANLLRQSGIVVCISVPDGKAMARRTLNPRLGIMGGISILGTTGIVRPYSTAAFRDSVIQAVEVAAAQGQQTVVLTTGGRTERFAMGTLPTLASACFVQMGDFVGHALETVVRTGIRQVVVVGMVGKLTKIVQDERITHAGRNPVNMALVADMAAAVGASEEVCDAIRQACTARYASERMAELTLSAPFYQELARRTAANLAERHPGAYQVRVIACGFKGEWLAEAIHD</sequence>
<accession>A0A450ZK45</accession>
<comment type="similarity">
    <text evidence="5">Belongs to the CbiD family.</text>
</comment>
<protein>
    <recommendedName>
        <fullName evidence="5">Cobalt-precorrin-5B C(1)-methyltransferase</fullName>
        <ecNumber evidence="5">2.1.1.195</ecNumber>
    </recommendedName>
    <alternativeName>
        <fullName evidence="5">Cobalt-precorrin-6A synthase</fullName>
    </alternativeName>
</protein>
<dbReference type="InterPro" id="IPR036074">
    <property type="entry name" value="CbiD_sf"/>
</dbReference>
<dbReference type="UniPathway" id="UPA00148">
    <property type="reaction ID" value="UER00227"/>
</dbReference>
<dbReference type="PANTHER" id="PTHR35863:SF1">
    <property type="entry name" value="COBALT-PRECORRIN-5B C(1)-METHYLTRANSFERASE"/>
    <property type="match status" value="1"/>
</dbReference>
<dbReference type="NCBIfam" id="NF000849">
    <property type="entry name" value="PRK00075.1-1"/>
    <property type="match status" value="1"/>
</dbReference>
<gene>
    <name evidence="5" type="primary">cbiD</name>
    <name evidence="6" type="ORF">BECKTUN1418D_GA0071000_101917</name>
</gene>
<organism evidence="6">
    <name type="scientific">Candidatus Kentrum sp. TUN</name>
    <dbReference type="NCBI Taxonomy" id="2126343"/>
    <lineage>
        <taxon>Bacteria</taxon>
        <taxon>Pseudomonadati</taxon>
        <taxon>Pseudomonadota</taxon>
        <taxon>Gammaproteobacteria</taxon>
        <taxon>Candidatus Kentrum</taxon>
    </lineage>
</organism>
<keyword evidence="4 5" id="KW-0949">S-adenosyl-L-methionine</keyword>
<dbReference type="PANTHER" id="PTHR35863">
    <property type="entry name" value="COBALT-PRECORRIN-5B C(1)-METHYLTRANSFERASE"/>
    <property type="match status" value="1"/>
</dbReference>
<dbReference type="NCBIfam" id="TIGR00312">
    <property type="entry name" value="cbiD"/>
    <property type="match status" value="1"/>
</dbReference>
<dbReference type="PIRSF" id="PIRSF026782">
    <property type="entry name" value="CbiD"/>
    <property type="match status" value="1"/>
</dbReference>
<dbReference type="EMBL" id="CAADFX010000019">
    <property type="protein sequence ID" value="VFK54098.1"/>
    <property type="molecule type" value="Genomic_DNA"/>
</dbReference>
<proteinExistence type="inferred from homology"/>
<evidence type="ECO:0000313" key="6">
    <source>
        <dbReference type="EMBL" id="VFK54098.1"/>
    </source>
</evidence>
<comment type="pathway">
    <text evidence="5">Cofactor biosynthesis; adenosylcobalamin biosynthesis; cob(II)yrinate a,c-diamide from sirohydrochlorin (anaerobic route): step 6/10.</text>
</comment>
<dbReference type="SUPFAM" id="SSF111342">
    <property type="entry name" value="CbiD-like"/>
    <property type="match status" value="1"/>
</dbReference>
<keyword evidence="3 5" id="KW-0808">Transferase</keyword>
<comment type="catalytic activity">
    <reaction evidence="5">
        <text>Co-precorrin-5B + S-adenosyl-L-methionine = Co-precorrin-6A + S-adenosyl-L-homocysteine</text>
        <dbReference type="Rhea" id="RHEA:26285"/>
        <dbReference type="ChEBI" id="CHEBI:57856"/>
        <dbReference type="ChEBI" id="CHEBI:59789"/>
        <dbReference type="ChEBI" id="CHEBI:60063"/>
        <dbReference type="ChEBI" id="CHEBI:60064"/>
        <dbReference type="EC" id="2.1.1.195"/>
    </reaction>
</comment>
<reference evidence="6" key="1">
    <citation type="submission" date="2019-02" db="EMBL/GenBank/DDBJ databases">
        <authorList>
            <person name="Gruber-Vodicka R. H."/>
            <person name="Seah K. B. B."/>
        </authorList>
    </citation>
    <scope>NUCLEOTIDE SEQUENCE</scope>
    <source>
        <strain evidence="6">BECK_BY1</strain>
    </source>
</reference>
<dbReference type="Gene3D" id="3.30.2110.10">
    <property type="entry name" value="CbiD-like"/>
    <property type="match status" value="1"/>
</dbReference>
<comment type="function">
    <text evidence="5">Catalyzes the methylation of C-1 in cobalt-precorrin-5B to form cobalt-precorrin-6A.</text>
</comment>
<dbReference type="EC" id="2.1.1.195" evidence="5"/>
<name>A0A450ZK45_9GAMM</name>
<evidence type="ECO:0000256" key="4">
    <source>
        <dbReference type="ARBA" id="ARBA00022691"/>
    </source>
</evidence>
<evidence type="ECO:0000256" key="2">
    <source>
        <dbReference type="ARBA" id="ARBA00022603"/>
    </source>
</evidence>
<evidence type="ECO:0000256" key="5">
    <source>
        <dbReference type="HAMAP-Rule" id="MF_00787"/>
    </source>
</evidence>
<dbReference type="InterPro" id="IPR002748">
    <property type="entry name" value="CbiD"/>
</dbReference>
<dbReference type="GO" id="GO:0032259">
    <property type="term" value="P:methylation"/>
    <property type="evidence" value="ECO:0007669"/>
    <property type="project" value="UniProtKB-KW"/>
</dbReference>
<keyword evidence="2 5" id="KW-0489">Methyltransferase</keyword>
<keyword evidence="1 5" id="KW-0169">Cobalamin biosynthesis</keyword>
<evidence type="ECO:0000256" key="1">
    <source>
        <dbReference type="ARBA" id="ARBA00022573"/>
    </source>
</evidence>